<organism evidence="2 3">
    <name type="scientific">Heyndrickxia shackletonii</name>
    <dbReference type="NCBI Taxonomy" id="157838"/>
    <lineage>
        <taxon>Bacteria</taxon>
        <taxon>Bacillati</taxon>
        <taxon>Bacillota</taxon>
        <taxon>Bacilli</taxon>
        <taxon>Bacillales</taxon>
        <taxon>Bacillaceae</taxon>
        <taxon>Heyndrickxia</taxon>
    </lineage>
</organism>
<feature type="transmembrane region" description="Helical" evidence="1">
    <location>
        <begin position="151"/>
        <end position="170"/>
    </location>
</feature>
<evidence type="ECO:0000313" key="2">
    <source>
        <dbReference type="EMBL" id="KQL52426.1"/>
    </source>
</evidence>
<evidence type="ECO:0000256" key="1">
    <source>
        <dbReference type="SAM" id="Phobius"/>
    </source>
</evidence>
<proteinExistence type="predicted"/>
<protein>
    <recommendedName>
        <fullName evidence="4">HXXEE domain-containing protein</fullName>
    </recommendedName>
</protein>
<name>A0A0Q3WP35_9BACI</name>
<keyword evidence="1" id="KW-0472">Membrane</keyword>
<comment type="caution">
    <text evidence="2">The sequence shown here is derived from an EMBL/GenBank/DDBJ whole genome shotgun (WGS) entry which is preliminary data.</text>
</comment>
<dbReference type="Pfam" id="PF13787">
    <property type="entry name" value="HXXEE"/>
    <property type="match status" value="1"/>
</dbReference>
<evidence type="ECO:0000313" key="3">
    <source>
        <dbReference type="Proteomes" id="UP000051888"/>
    </source>
</evidence>
<accession>A0A0Q3WP35</accession>
<dbReference type="Proteomes" id="UP000051888">
    <property type="component" value="Unassembled WGS sequence"/>
</dbReference>
<sequence length="176" mass="20686">MYIDKLIILLVWLFPIIFAIHDFEEIIVVEKWIAKNKQDLVHKLPKRAKNFFEKNFAMKTDQFSIVVFAEFIIISLATLFVFLNGFTGFYKWFYLGLFAVLFLHSFTHIGQAILLRRYTPGVITSIFFLIPYGLWFYKVVLQKNMISYSDIWISIPVGVILFALFFPALMKAASKY</sequence>
<feature type="transmembrane region" description="Helical" evidence="1">
    <location>
        <begin position="6"/>
        <end position="23"/>
    </location>
</feature>
<evidence type="ECO:0008006" key="4">
    <source>
        <dbReference type="Google" id="ProtNLM"/>
    </source>
</evidence>
<keyword evidence="3" id="KW-1185">Reference proteome</keyword>
<keyword evidence="1" id="KW-0812">Transmembrane</keyword>
<dbReference type="EMBL" id="LJJC01000004">
    <property type="protein sequence ID" value="KQL52426.1"/>
    <property type="molecule type" value="Genomic_DNA"/>
</dbReference>
<feature type="transmembrane region" description="Helical" evidence="1">
    <location>
        <begin position="118"/>
        <end position="139"/>
    </location>
</feature>
<keyword evidence="1" id="KW-1133">Transmembrane helix</keyword>
<dbReference type="PATRIC" id="fig|157838.3.peg.434"/>
<dbReference type="STRING" id="157838.AN964_01955"/>
<feature type="transmembrane region" description="Helical" evidence="1">
    <location>
        <begin position="63"/>
        <end position="83"/>
    </location>
</feature>
<dbReference type="AlphaFoldDB" id="A0A0Q3WP35"/>
<reference evidence="2 3" key="1">
    <citation type="submission" date="2015-09" db="EMBL/GenBank/DDBJ databases">
        <title>Genome sequencing project for genomic taxonomy and phylogenomics of Bacillus-like bacteria.</title>
        <authorList>
            <person name="Liu B."/>
            <person name="Wang J."/>
            <person name="Zhu Y."/>
            <person name="Liu G."/>
            <person name="Chen Q."/>
            <person name="Chen Z."/>
            <person name="Lan J."/>
            <person name="Che J."/>
            <person name="Ge C."/>
            <person name="Shi H."/>
            <person name="Pan Z."/>
            <person name="Liu X."/>
        </authorList>
    </citation>
    <scope>NUCLEOTIDE SEQUENCE [LARGE SCALE GENOMIC DNA]</scope>
    <source>
        <strain evidence="2 3">LMG 18435</strain>
    </source>
</reference>
<gene>
    <name evidence="2" type="ORF">AN964_01955</name>
</gene>
<dbReference type="InterPro" id="IPR025671">
    <property type="entry name" value="HXXEE"/>
</dbReference>
<feature type="transmembrane region" description="Helical" evidence="1">
    <location>
        <begin position="89"/>
        <end position="106"/>
    </location>
</feature>